<organism evidence="3 4">
    <name type="scientific">Tabrizicola soli</name>
    <dbReference type="NCBI Taxonomy" id="2185115"/>
    <lineage>
        <taxon>Bacteria</taxon>
        <taxon>Pseudomonadati</taxon>
        <taxon>Pseudomonadota</taxon>
        <taxon>Alphaproteobacteria</taxon>
        <taxon>Rhodobacterales</taxon>
        <taxon>Paracoccaceae</taxon>
        <taxon>Tabrizicola</taxon>
    </lineage>
</organism>
<name>A0ABV7DYK0_9RHOB</name>
<dbReference type="InterPro" id="IPR001296">
    <property type="entry name" value="Glyco_trans_1"/>
</dbReference>
<keyword evidence="3" id="KW-0328">Glycosyltransferase</keyword>
<dbReference type="Proteomes" id="UP001595445">
    <property type="component" value="Unassembled WGS sequence"/>
</dbReference>
<keyword evidence="4" id="KW-1185">Reference proteome</keyword>
<protein>
    <submittedName>
        <fullName evidence="3">Glycosyltransferase family 4 protein</fullName>
        <ecNumber evidence="3">2.4.-.-</ecNumber>
    </submittedName>
</protein>
<dbReference type="EC" id="2.4.-.-" evidence="3"/>
<dbReference type="Gene3D" id="3.40.50.2000">
    <property type="entry name" value="Glycogen Phosphorylase B"/>
    <property type="match status" value="2"/>
</dbReference>
<comment type="caution">
    <text evidence="3">The sequence shown here is derived from an EMBL/GenBank/DDBJ whole genome shotgun (WGS) entry which is preliminary data.</text>
</comment>
<dbReference type="InterPro" id="IPR028098">
    <property type="entry name" value="Glyco_trans_4-like_N"/>
</dbReference>
<dbReference type="CDD" id="cd03801">
    <property type="entry name" value="GT4_PimA-like"/>
    <property type="match status" value="1"/>
</dbReference>
<feature type="domain" description="Glycosyltransferase subfamily 4-like N-terminal" evidence="2">
    <location>
        <begin position="15"/>
        <end position="170"/>
    </location>
</feature>
<evidence type="ECO:0000259" key="2">
    <source>
        <dbReference type="Pfam" id="PF13579"/>
    </source>
</evidence>
<feature type="domain" description="Glycosyl transferase family 1" evidence="1">
    <location>
        <begin position="190"/>
        <end position="354"/>
    </location>
</feature>
<dbReference type="Pfam" id="PF13579">
    <property type="entry name" value="Glyco_trans_4_4"/>
    <property type="match status" value="1"/>
</dbReference>
<gene>
    <name evidence="3" type="ORF">ACFOD6_15310</name>
</gene>
<evidence type="ECO:0000313" key="4">
    <source>
        <dbReference type="Proteomes" id="UP001595445"/>
    </source>
</evidence>
<dbReference type="EMBL" id="JBHRSM010000025">
    <property type="protein sequence ID" value="MFC3087415.1"/>
    <property type="molecule type" value="Genomic_DNA"/>
</dbReference>
<evidence type="ECO:0000259" key="1">
    <source>
        <dbReference type="Pfam" id="PF00534"/>
    </source>
</evidence>
<dbReference type="SUPFAM" id="SSF53756">
    <property type="entry name" value="UDP-Glycosyltransferase/glycogen phosphorylase"/>
    <property type="match status" value="1"/>
</dbReference>
<reference evidence="4" key="1">
    <citation type="journal article" date="2019" name="Int. J. Syst. Evol. Microbiol.">
        <title>The Global Catalogue of Microorganisms (GCM) 10K type strain sequencing project: providing services to taxonomists for standard genome sequencing and annotation.</title>
        <authorList>
            <consortium name="The Broad Institute Genomics Platform"/>
            <consortium name="The Broad Institute Genome Sequencing Center for Infectious Disease"/>
            <person name="Wu L."/>
            <person name="Ma J."/>
        </authorList>
    </citation>
    <scope>NUCLEOTIDE SEQUENCE [LARGE SCALE GENOMIC DNA]</scope>
    <source>
        <strain evidence="4">KCTC 62102</strain>
    </source>
</reference>
<dbReference type="InterPro" id="IPR050194">
    <property type="entry name" value="Glycosyltransferase_grp1"/>
</dbReference>
<sequence>MRRHRGYFTPHSGLIAKVLAGLGHEVVVLTAELPEGGGAVEQEDGAEIHYLAGTPPEKKGGRFWQNSATAFDLLHAERPFDIVFGRGMATWGFLQHSSFASEVPIVLHEGTYPRWLHQIESRADWLAPLLAFPLAPIFALKNRKAHAFMRRAARVVCNSPQLASALRRASWWRPYTTQAIVYGFDTSLYQPKLPSASEPARLVSLGRLAWDKGVLPMIDVVALLRDRTVTLECMGPGSDKVRRAAAGHARRRGISDRYTTPGPVQHEEVPQRLAGASVFLFPSTHAEGLPKVVLEAMATGLPVVAYRMPVLDSLIEDGVTGFQVPARSVRAMADRVDQLLANPALAEKMGAAARLKIETDFTPSAINAKWQVLLGEVLADTSARKRG</sequence>
<dbReference type="RefSeq" id="WP_197641654.1">
    <property type="nucleotide sequence ID" value="NZ_JAEACP010000001.1"/>
</dbReference>
<evidence type="ECO:0000313" key="3">
    <source>
        <dbReference type="EMBL" id="MFC3087415.1"/>
    </source>
</evidence>
<dbReference type="GO" id="GO:0016757">
    <property type="term" value="F:glycosyltransferase activity"/>
    <property type="evidence" value="ECO:0007669"/>
    <property type="project" value="UniProtKB-KW"/>
</dbReference>
<accession>A0ABV7DYK0</accession>
<proteinExistence type="predicted"/>
<dbReference type="PANTHER" id="PTHR45947:SF3">
    <property type="entry name" value="SULFOQUINOVOSYL TRANSFERASE SQD2"/>
    <property type="match status" value="1"/>
</dbReference>
<dbReference type="PANTHER" id="PTHR45947">
    <property type="entry name" value="SULFOQUINOVOSYL TRANSFERASE SQD2"/>
    <property type="match status" value="1"/>
</dbReference>
<dbReference type="Pfam" id="PF00534">
    <property type="entry name" value="Glycos_transf_1"/>
    <property type="match status" value="1"/>
</dbReference>
<keyword evidence="3" id="KW-0808">Transferase</keyword>